<protein>
    <submittedName>
        <fullName evidence="2">Uncharacterized protein</fullName>
    </submittedName>
</protein>
<keyword evidence="1" id="KW-1133">Transmembrane helix</keyword>
<accession>A0A8H7Z4E2</accession>
<gene>
    <name evidence="2" type="ORF">I7I52_02117</name>
</gene>
<evidence type="ECO:0000313" key="2">
    <source>
        <dbReference type="EMBL" id="KAG5303954.1"/>
    </source>
</evidence>
<evidence type="ECO:0000313" key="3">
    <source>
        <dbReference type="Proteomes" id="UP000670092"/>
    </source>
</evidence>
<dbReference type="EMBL" id="JAEVHI010000001">
    <property type="protein sequence ID" value="KAG5303954.1"/>
    <property type="molecule type" value="Genomic_DNA"/>
</dbReference>
<dbReference type="AlphaFoldDB" id="A0A8H7Z4E2"/>
<reference evidence="2 3" key="1">
    <citation type="submission" date="2021-01" db="EMBL/GenBank/DDBJ databases">
        <title>Chromosome-level genome assembly of a human fungal pathogen reveals clustering of transcriptionally co-regulated genes.</title>
        <authorList>
            <person name="Voorhies M."/>
            <person name="Cohen S."/>
            <person name="Shea T.P."/>
            <person name="Petrus S."/>
            <person name="Munoz J.F."/>
            <person name="Poplawski S."/>
            <person name="Goldman W.E."/>
            <person name="Michael T."/>
            <person name="Cuomo C.A."/>
            <person name="Sil A."/>
            <person name="Beyhan S."/>
        </authorList>
    </citation>
    <scope>NUCLEOTIDE SEQUENCE [LARGE SCALE GENOMIC DNA]</scope>
    <source>
        <strain evidence="2 3">G184AR</strain>
    </source>
</reference>
<sequence>MLGNLCDEHSGSMRCQGQTCARKSEPLATVTRSSTTPVLVSGLCTLGFVFLPVLFPGSVTL</sequence>
<keyword evidence="1" id="KW-0812">Transmembrane</keyword>
<name>A0A8H7Z4E2_AJECA</name>
<dbReference type="Proteomes" id="UP000670092">
    <property type="component" value="Unassembled WGS sequence"/>
</dbReference>
<organism evidence="2 3">
    <name type="scientific">Ajellomyces capsulatus</name>
    <name type="common">Darling's disease fungus</name>
    <name type="synonym">Histoplasma capsulatum</name>
    <dbReference type="NCBI Taxonomy" id="5037"/>
    <lineage>
        <taxon>Eukaryota</taxon>
        <taxon>Fungi</taxon>
        <taxon>Dikarya</taxon>
        <taxon>Ascomycota</taxon>
        <taxon>Pezizomycotina</taxon>
        <taxon>Eurotiomycetes</taxon>
        <taxon>Eurotiomycetidae</taxon>
        <taxon>Onygenales</taxon>
        <taxon>Ajellomycetaceae</taxon>
        <taxon>Histoplasma</taxon>
    </lineage>
</organism>
<proteinExistence type="predicted"/>
<comment type="caution">
    <text evidence="2">The sequence shown here is derived from an EMBL/GenBank/DDBJ whole genome shotgun (WGS) entry which is preliminary data.</text>
</comment>
<feature type="transmembrane region" description="Helical" evidence="1">
    <location>
        <begin position="36"/>
        <end position="55"/>
    </location>
</feature>
<keyword evidence="1" id="KW-0472">Membrane</keyword>
<evidence type="ECO:0000256" key="1">
    <source>
        <dbReference type="SAM" id="Phobius"/>
    </source>
</evidence>
<dbReference type="VEuPathDB" id="FungiDB:I7I52_02117"/>